<dbReference type="InterPro" id="IPR000531">
    <property type="entry name" value="Beta-barrel_TonB"/>
</dbReference>
<dbReference type="GO" id="GO:0006826">
    <property type="term" value="P:iron ion transport"/>
    <property type="evidence" value="ECO:0007669"/>
    <property type="project" value="UniProtKB-KW"/>
</dbReference>
<evidence type="ECO:0000256" key="1">
    <source>
        <dbReference type="ARBA" id="ARBA00004571"/>
    </source>
</evidence>
<sequence>MARLPLASAIWLAMAPFAWAQETTAESEEAPMLGEITVTAQKRSENLQRVPISMQVMGTEQLDELNIADFDDITTILPSVSFQRLGEVPGNFQVYMRGVASGGDGNHSGPMPSVGVYIDEQPITTIRGTVDLHPYDIARVEALRGPQGTLYGASSQAGTLRIITNKPDPSGFQAGYGVELNAIHDGGTGHVVEGFANIPMGKNAAIRMVGWSKEDAGYIDNVYGERTFPTSGITIDNAGRAKDDFNYSDTHGARLALGINLGENWTITPTVMTQKQFTNGSFGVDPNVGELATTQFYPQTSDDRWTQSALTVQGKIGNFDLTYAFAHFDRDMDTESDYSDYGFWYDTLFGYGTYFYDDNGDLINPSQYIQATNGYKKRTHELRIASPAEYRWRFVAGAFWQDQDNDIQERYRVDGLADSLSVSGWPDTIWLTRQQREDQDQALFGEVSFDITEKLTATAGLRFYEIDNSLRGFFGFAEGYSSNPTYGEGACNTQNLPPYPNAPCEVFNKNVKEEDHLGRFNLSYQVNDDIMVYGTWSEGFRPGGINRRGTLLPYLSDYLTSIELGWKMRLADGRLIFNGAVFEQDWEDFQFAILGQNGLTEIKNANNARIRGAELDLSWAATYNLTLSTGLAFYDAELTENYCGFTDANGNPVTVCADPEAPAGSRLPITARFKGNATARYAFDLGGYDAYVQGVLVHEGNRKTDLRLAESAILGDLDAYELFNLSAGLGKGNWNLDFYIKNVFDERAQLSRFTQCAEAVCGEQAYTVVAPPRTYGIKFSQEF</sequence>
<name>A0A5C4RS45_9GAMM</name>
<dbReference type="InterPro" id="IPR036942">
    <property type="entry name" value="Beta-barrel_TonB_sf"/>
</dbReference>
<evidence type="ECO:0000256" key="4">
    <source>
        <dbReference type="ARBA" id="ARBA00022496"/>
    </source>
</evidence>
<keyword evidence="16" id="KW-0675">Receptor</keyword>
<proteinExistence type="inferred from homology"/>
<dbReference type="OrthoDB" id="127311at2"/>
<dbReference type="PANTHER" id="PTHR32552">
    <property type="entry name" value="FERRICHROME IRON RECEPTOR-RELATED"/>
    <property type="match status" value="1"/>
</dbReference>
<keyword evidence="3 11" id="KW-1134">Transmembrane beta strand</keyword>
<evidence type="ECO:0000256" key="13">
    <source>
        <dbReference type="SAM" id="SignalP"/>
    </source>
</evidence>
<feature type="chain" id="PRO_5022669023" evidence="13">
    <location>
        <begin position="21"/>
        <end position="783"/>
    </location>
</feature>
<comment type="caution">
    <text evidence="16">The sequence shown here is derived from an EMBL/GenBank/DDBJ whole genome shotgun (WGS) entry which is preliminary data.</text>
</comment>
<evidence type="ECO:0000256" key="7">
    <source>
        <dbReference type="ARBA" id="ARBA00023065"/>
    </source>
</evidence>
<evidence type="ECO:0000256" key="10">
    <source>
        <dbReference type="ARBA" id="ARBA00023237"/>
    </source>
</evidence>
<dbReference type="Pfam" id="PF07715">
    <property type="entry name" value="Plug"/>
    <property type="match status" value="1"/>
</dbReference>
<organism evidence="16 17">
    <name type="scientific">Arenimonas terrae</name>
    <dbReference type="NCBI Taxonomy" id="2546226"/>
    <lineage>
        <taxon>Bacteria</taxon>
        <taxon>Pseudomonadati</taxon>
        <taxon>Pseudomonadota</taxon>
        <taxon>Gammaproteobacteria</taxon>
        <taxon>Lysobacterales</taxon>
        <taxon>Lysobacteraceae</taxon>
        <taxon>Arenimonas</taxon>
    </lineage>
</organism>
<keyword evidence="8 12" id="KW-0798">TonB box</keyword>
<evidence type="ECO:0000313" key="16">
    <source>
        <dbReference type="EMBL" id="TNJ34016.1"/>
    </source>
</evidence>
<evidence type="ECO:0000256" key="11">
    <source>
        <dbReference type="PROSITE-ProRule" id="PRU01360"/>
    </source>
</evidence>
<dbReference type="Proteomes" id="UP000305760">
    <property type="component" value="Unassembled WGS sequence"/>
</dbReference>
<dbReference type="Gene3D" id="2.40.170.20">
    <property type="entry name" value="TonB-dependent receptor, beta-barrel domain"/>
    <property type="match status" value="1"/>
</dbReference>
<evidence type="ECO:0000256" key="9">
    <source>
        <dbReference type="ARBA" id="ARBA00023136"/>
    </source>
</evidence>
<accession>A0A5C4RS45</accession>
<protein>
    <submittedName>
        <fullName evidence="16">TonB-dependent receptor</fullName>
    </submittedName>
</protein>
<feature type="signal peptide" evidence="13">
    <location>
        <begin position="1"/>
        <end position="20"/>
    </location>
</feature>
<comment type="similarity">
    <text evidence="11 12">Belongs to the TonB-dependent receptor family.</text>
</comment>
<evidence type="ECO:0000256" key="12">
    <source>
        <dbReference type="RuleBase" id="RU003357"/>
    </source>
</evidence>
<dbReference type="EMBL" id="SMDR01000002">
    <property type="protein sequence ID" value="TNJ34016.1"/>
    <property type="molecule type" value="Genomic_DNA"/>
</dbReference>
<keyword evidence="17" id="KW-1185">Reference proteome</keyword>
<evidence type="ECO:0000313" key="17">
    <source>
        <dbReference type="Proteomes" id="UP000305760"/>
    </source>
</evidence>
<evidence type="ECO:0000256" key="5">
    <source>
        <dbReference type="ARBA" id="ARBA00022692"/>
    </source>
</evidence>
<dbReference type="Pfam" id="PF00593">
    <property type="entry name" value="TonB_dep_Rec_b-barrel"/>
    <property type="match status" value="1"/>
</dbReference>
<keyword evidence="4" id="KW-0410">Iron transport</keyword>
<keyword evidence="13" id="KW-0732">Signal</keyword>
<comment type="subcellular location">
    <subcellularLocation>
        <location evidence="1 11">Cell outer membrane</location>
        <topology evidence="1 11">Multi-pass membrane protein</topology>
    </subcellularLocation>
</comment>
<evidence type="ECO:0000256" key="8">
    <source>
        <dbReference type="ARBA" id="ARBA00023077"/>
    </source>
</evidence>
<evidence type="ECO:0000256" key="3">
    <source>
        <dbReference type="ARBA" id="ARBA00022452"/>
    </source>
</evidence>
<feature type="domain" description="TonB-dependent receptor-like beta-barrel" evidence="14">
    <location>
        <begin position="272"/>
        <end position="743"/>
    </location>
</feature>
<keyword evidence="9 11" id="KW-0472">Membrane</keyword>
<evidence type="ECO:0000256" key="2">
    <source>
        <dbReference type="ARBA" id="ARBA00022448"/>
    </source>
</evidence>
<dbReference type="InterPro" id="IPR039426">
    <property type="entry name" value="TonB-dep_rcpt-like"/>
</dbReference>
<dbReference type="PROSITE" id="PS52016">
    <property type="entry name" value="TONB_DEPENDENT_REC_3"/>
    <property type="match status" value="1"/>
</dbReference>
<evidence type="ECO:0000256" key="6">
    <source>
        <dbReference type="ARBA" id="ARBA00023004"/>
    </source>
</evidence>
<dbReference type="AlphaFoldDB" id="A0A5C4RS45"/>
<feature type="domain" description="TonB-dependent receptor plug" evidence="15">
    <location>
        <begin position="47"/>
        <end position="159"/>
    </location>
</feature>
<evidence type="ECO:0000259" key="14">
    <source>
        <dbReference type="Pfam" id="PF00593"/>
    </source>
</evidence>
<keyword evidence="2 11" id="KW-0813">Transport</keyword>
<dbReference type="SUPFAM" id="SSF56935">
    <property type="entry name" value="Porins"/>
    <property type="match status" value="1"/>
</dbReference>
<keyword evidence="6" id="KW-0408">Iron</keyword>
<keyword evidence="5 11" id="KW-0812">Transmembrane</keyword>
<gene>
    <name evidence="16" type="ORF">E1B00_11660</name>
</gene>
<reference evidence="16 17" key="1">
    <citation type="submission" date="2019-03" db="EMBL/GenBank/DDBJ databases">
        <title>Arenimonas daejeonensis sp. nov., isolated from compost.</title>
        <authorList>
            <person name="Jeon C.O."/>
        </authorList>
    </citation>
    <scope>NUCLEOTIDE SEQUENCE [LARGE SCALE GENOMIC DNA]</scope>
    <source>
        <strain evidence="16 17">R29</strain>
    </source>
</reference>
<dbReference type="PANTHER" id="PTHR32552:SF81">
    <property type="entry name" value="TONB-DEPENDENT OUTER MEMBRANE RECEPTOR"/>
    <property type="match status" value="1"/>
</dbReference>
<keyword evidence="7" id="KW-0406">Ion transport</keyword>
<evidence type="ECO:0000259" key="15">
    <source>
        <dbReference type="Pfam" id="PF07715"/>
    </source>
</evidence>
<dbReference type="GO" id="GO:0009279">
    <property type="term" value="C:cell outer membrane"/>
    <property type="evidence" value="ECO:0007669"/>
    <property type="project" value="UniProtKB-SubCell"/>
</dbReference>
<dbReference type="InterPro" id="IPR012910">
    <property type="entry name" value="Plug_dom"/>
</dbReference>
<keyword evidence="10 11" id="KW-0998">Cell outer membrane</keyword>